<evidence type="ECO:0000313" key="4">
    <source>
        <dbReference type="WBParaSite" id="HNAJ_0001225101-mRNA-1"/>
    </source>
</evidence>
<dbReference type="PROSITE" id="PS50011">
    <property type="entry name" value="PROTEIN_KINASE_DOM"/>
    <property type="match status" value="1"/>
</dbReference>
<dbReference type="Pfam" id="PF07714">
    <property type="entry name" value="PK_Tyr_Ser-Thr"/>
    <property type="match status" value="1"/>
</dbReference>
<dbReference type="GO" id="GO:0004672">
    <property type="term" value="F:protein kinase activity"/>
    <property type="evidence" value="ECO:0007669"/>
    <property type="project" value="InterPro"/>
</dbReference>
<dbReference type="Proteomes" id="UP000278807">
    <property type="component" value="Unassembled WGS sequence"/>
</dbReference>
<evidence type="ECO:0000259" key="1">
    <source>
        <dbReference type="PROSITE" id="PS50011"/>
    </source>
</evidence>
<dbReference type="GO" id="GO:0005524">
    <property type="term" value="F:ATP binding"/>
    <property type="evidence" value="ECO:0007669"/>
    <property type="project" value="InterPro"/>
</dbReference>
<reference evidence="4" key="1">
    <citation type="submission" date="2017-02" db="UniProtKB">
        <authorList>
            <consortium name="WormBaseParasite"/>
        </authorList>
    </citation>
    <scope>IDENTIFICATION</scope>
</reference>
<dbReference type="AlphaFoldDB" id="A0A0R3TWL5"/>
<dbReference type="SUPFAM" id="SSF56112">
    <property type="entry name" value="Protein kinase-like (PK-like)"/>
    <property type="match status" value="1"/>
</dbReference>
<protein>
    <submittedName>
        <fullName evidence="4">Protein kinase domain-containing protein</fullName>
    </submittedName>
</protein>
<dbReference type="WBParaSite" id="HNAJ_0001225101-mRNA-1">
    <property type="protein sequence ID" value="HNAJ_0001225101-mRNA-1"/>
    <property type="gene ID" value="HNAJ_0001225101"/>
</dbReference>
<dbReference type="EMBL" id="UZAE01014133">
    <property type="protein sequence ID" value="VDO12534.1"/>
    <property type="molecule type" value="Genomic_DNA"/>
</dbReference>
<sequence>MPSDRIFAVRKYVAQGAPRGANTINPTATEYRNTLFQVTPTRYHQLPLIDPNCIEIVKPLGKSRHGETYLGSMRASPSGGKNSLPPRKIFLRPALPKTAIEAAKIASCVRHPNIVFCHGILKALQPNFLVYNFMACGRLDMFLVSEIRRAEELDSKRKEATLPRSPLLSNRTIFHMLHQIASAFTFLISMPLDNIILDSSAVMVADDHSCKIQLKIRPFEPSRKDTSSTIKEFSLKQGLADFIGPHPSSRIFVVQEGQNILLPSILKNSAGVHSPTTLFQSVMLHLKLTLNQDSLPGNNTHVKKFGCIQIELLLAAIFRQICVLRNLNSTGMTISNALEKYGCLSKKVAWREESPLLNDVIALITGWFGNEFLGCVISSCLDHDTSRQPSIVEVENHLKKFLTDKETQKPQKEKIAAVIHSEETLPLPAVAPLAEISVQNAPAKWNNLQLTSPCTELNPFYSPDTV</sequence>
<reference evidence="2 3" key="2">
    <citation type="submission" date="2018-11" db="EMBL/GenBank/DDBJ databases">
        <authorList>
            <consortium name="Pathogen Informatics"/>
        </authorList>
    </citation>
    <scope>NUCLEOTIDE SEQUENCE [LARGE SCALE GENOMIC DNA]</scope>
</reference>
<feature type="domain" description="Protein kinase" evidence="1">
    <location>
        <begin position="54"/>
        <end position="402"/>
    </location>
</feature>
<accession>A0A0R3TWL5</accession>
<dbReference type="Gene3D" id="1.10.510.10">
    <property type="entry name" value="Transferase(Phosphotransferase) domain 1"/>
    <property type="match status" value="1"/>
</dbReference>
<evidence type="ECO:0000313" key="3">
    <source>
        <dbReference type="Proteomes" id="UP000278807"/>
    </source>
</evidence>
<dbReference type="InterPro" id="IPR000719">
    <property type="entry name" value="Prot_kinase_dom"/>
</dbReference>
<name>A0A0R3TWL5_RODNA</name>
<dbReference type="InterPro" id="IPR011009">
    <property type="entry name" value="Kinase-like_dom_sf"/>
</dbReference>
<evidence type="ECO:0000313" key="2">
    <source>
        <dbReference type="EMBL" id="VDO12534.1"/>
    </source>
</evidence>
<organism evidence="4">
    <name type="scientific">Rodentolepis nana</name>
    <name type="common">Dwarf tapeworm</name>
    <name type="synonym">Hymenolepis nana</name>
    <dbReference type="NCBI Taxonomy" id="102285"/>
    <lineage>
        <taxon>Eukaryota</taxon>
        <taxon>Metazoa</taxon>
        <taxon>Spiralia</taxon>
        <taxon>Lophotrochozoa</taxon>
        <taxon>Platyhelminthes</taxon>
        <taxon>Cestoda</taxon>
        <taxon>Eucestoda</taxon>
        <taxon>Cyclophyllidea</taxon>
        <taxon>Hymenolepididae</taxon>
        <taxon>Rodentolepis</taxon>
    </lineage>
</organism>
<dbReference type="STRING" id="102285.A0A0R3TWL5"/>
<keyword evidence="3" id="KW-1185">Reference proteome</keyword>
<gene>
    <name evidence="2" type="ORF">HNAJ_LOCUS12238</name>
</gene>
<proteinExistence type="predicted"/>
<dbReference type="OrthoDB" id="6269509at2759"/>
<dbReference type="InterPro" id="IPR001245">
    <property type="entry name" value="Ser-Thr/Tyr_kinase_cat_dom"/>
</dbReference>